<comment type="caution">
    <text evidence="5">The sequence shown here is derived from an EMBL/GenBank/DDBJ whole genome shotgun (WGS) entry which is preliminary data.</text>
</comment>
<sequence length="579" mass="64822">MSLLDSIQSIVFNSKSINRVSINSAQCTKIDCHLSHSDGGNKSSAIGLLYVWYMSTHEEELPSCGSNDNDVNNTVPQSTRRSQLNLQDNTKCAKCVFNIINNTTKQKEKEKKEKKQQQKKKGSADDTAAAAAVTAVEEQPQVSEIIESAKDAIGKPIVHFRSESLCWECYKDLMLKKFRTNIVKARESKREAEKLLIALSGGTCSMVVAELLRQCIDGLGKSKMFFDIQCVHVDESLLYPYYQYQETLEYLRELTASFGFPFHVVPLENIYGTDPSTAESRRSRLIDSFKNVSSNTSKEDMIVYYREHLLSQTAHTLGCNKVVLGTSSNRLASKLVASTSKGRGFTVPNETSVVIEQPTNNIKFYQPLRDLLLKEIYIYYRHLRLREAPVIHPFTETKPKNSINTLCDDFLHCLQDISNQTVHTLLRSVDKLISPSVNSEFICSMCLSPLTSTEINAIESKKNSNNSSASSNSNECCSTNNSKSDQCCSTTSTSTTNGGCCSSDNNNNNSNNNSNNNLVQTLCYSCRILYGDIKQKESLAPYVKENSKTLLTTNQLKNEIKDFLLEDDQDEDEDEGETK</sequence>
<comment type="function">
    <text evidence="3">Plays a central role in 2-thiolation of mcm(5)S(2)U at tRNA wobble positions of tRNA(Lys), tRNA(Glu) and tRNA(Gln). May act by forming a heterodimer with NCS6/CTU1 that ligates sulfur from thiocarboxylated URM1 onto the uridine of tRNAs at wobble position.</text>
</comment>
<dbReference type="AlphaFoldDB" id="A0A8J4V2C6"/>
<dbReference type="UniPathway" id="UPA00988"/>
<organism evidence="5 6">
    <name type="scientific">Polysphondylium violaceum</name>
    <dbReference type="NCBI Taxonomy" id="133409"/>
    <lineage>
        <taxon>Eukaryota</taxon>
        <taxon>Amoebozoa</taxon>
        <taxon>Evosea</taxon>
        <taxon>Eumycetozoa</taxon>
        <taxon>Dictyostelia</taxon>
        <taxon>Dictyosteliales</taxon>
        <taxon>Dictyosteliaceae</taxon>
        <taxon>Polysphondylium</taxon>
    </lineage>
</organism>
<keyword evidence="2 3" id="KW-0819">tRNA processing</keyword>
<dbReference type="SUPFAM" id="SSF52402">
    <property type="entry name" value="Adenine nucleotide alpha hydrolases-like"/>
    <property type="match status" value="1"/>
</dbReference>
<dbReference type="PANTHER" id="PTHR20882:SF14">
    <property type="entry name" value="CYTOPLASMIC TRNA 2-THIOLATION PROTEIN 2"/>
    <property type="match status" value="1"/>
</dbReference>
<proteinExistence type="inferred from homology"/>
<feature type="compositionally biased region" description="Polar residues" evidence="4">
    <location>
        <begin position="64"/>
        <end position="85"/>
    </location>
</feature>
<feature type="compositionally biased region" description="Basic and acidic residues" evidence="4">
    <location>
        <begin position="106"/>
        <end position="116"/>
    </location>
</feature>
<dbReference type="GO" id="GO:0005829">
    <property type="term" value="C:cytosol"/>
    <property type="evidence" value="ECO:0007669"/>
    <property type="project" value="TreeGrafter"/>
</dbReference>
<evidence type="ECO:0000313" key="6">
    <source>
        <dbReference type="Proteomes" id="UP000695562"/>
    </source>
</evidence>
<dbReference type="GO" id="GO:0016779">
    <property type="term" value="F:nucleotidyltransferase activity"/>
    <property type="evidence" value="ECO:0007669"/>
    <property type="project" value="UniProtKB-UniRule"/>
</dbReference>
<comment type="subcellular location">
    <subcellularLocation>
        <location evidence="3">Cytoplasm</location>
    </subcellularLocation>
</comment>
<dbReference type="GO" id="GO:0002143">
    <property type="term" value="P:tRNA wobble position uridine thiolation"/>
    <property type="evidence" value="ECO:0007669"/>
    <property type="project" value="TreeGrafter"/>
</dbReference>
<dbReference type="GO" id="GO:0016783">
    <property type="term" value="F:sulfurtransferase activity"/>
    <property type="evidence" value="ECO:0007669"/>
    <property type="project" value="TreeGrafter"/>
</dbReference>
<evidence type="ECO:0000256" key="2">
    <source>
        <dbReference type="ARBA" id="ARBA00022694"/>
    </source>
</evidence>
<evidence type="ECO:0000256" key="1">
    <source>
        <dbReference type="ARBA" id="ARBA00022490"/>
    </source>
</evidence>
<feature type="region of interest" description="Disordered" evidence="4">
    <location>
        <begin position="106"/>
        <end position="126"/>
    </location>
</feature>
<dbReference type="GO" id="GO:0000049">
    <property type="term" value="F:tRNA binding"/>
    <property type="evidence" value="ECO:0007669"/>
    <property type="project" value="InterPro"/>
</dbReference>
<comment type="similarity">
    <text evidence="3">Belongs to the CTU2/NCS2 family.</text>
</comment>
<evidence type="ECO:0000313" key="5">
    <source>
        <dbReference type="EMBL" id="KAF2078180.1"/>
    </source>
</evidence>
<dbReference type="InterPro" id="IPR014729">
    <property type="entry name" value="Rossmann-like_a/b/a_fold"/>
</dbReference>
<dbReference type="EMBL" id="AJWJ01000009">
    <property type="protein sequence ID" value="KAF2078180.1"/>
    <property type="molecule type" value="Genomic_DNA"/>
</dbReference>
<name>A0A8J4V2C6_9MYCE</name>
<gene>
    <name evidence="5" type="ORF">CYY_000470</name>
</gene>
<keyword evidence="1 3" id="KW-0963">Cytoplasm</keyword>
<dbReference type="Proteomes" id="UP000695562">
    <property type="component" value="Unassembled WGS sequence"/>
</dbReference>
<dbReference type="HAMAP" id="MF_03054">
    <property type="entry name" value="CTU2"/>
    <property type="match status" value="1"/>
</dbReference>
<dbReference type="PANTHER" id="PTHR20882">
    <property type="entry name" value="CYTOPLASMIC TRNA 2-THIOLATION PROTEIN 2"/>
    <property type="match status" value="1"/>
</dbReference>
<dbReference type="Pfam" id="PF10288">
    <property type="entry name" value="CTU2"/>
    <property type="match status" value="1"/>
</dbReference>
<dbReference type="InterPro" id="IPR019407">
    <property type="entry name" value="CTU2"/>
</dbReference>
<feature type="region of interest" description="Disordered" evidence="4">
    <location>
        <begin position="62"/>
        <end position="85"/>
    </location>
</feature>
<keyword evidence="6" id="KW-1185">Reference proteome</keyword>
<comment type="pathway">
    <text evidence="3">tRNA modification; 5-methoxycarbonylmethyl-2-thiouridine-tRNA biosynthesis.</text>
</comment>
<protein>
    <recommendedName>
        <fullName evidence="3">Cytoplasmic tRNA 2-thiolation protein 2</fullName>
    </recommendedName>
</protein>
<dbReference type="OrthoDB" id="25129at2759"/>
<reference evidence="5" key="1">
    <citation type="submission" date="2020-01" db="EMBL/GenBank/DDBJ databases">
        <title>Development of genomics and gene disruption for Polysphondylium violaceum indicates a role for the polyketide synthase stlB in stalk morphogenesis.</title>
        <authorList>
            <person name="Narita B."/>
            <person name="Kawabe Y."/>
            <person name="Kin K."/>
            <person name="Saito T."/>
            <person name="Gibbs R."/>
            <person name="Kuspa A."/>
            <person name="Muzny D."/>
            <person name="Queller D."/>
            <person name="Richards S."/>
            <person name="Strassman J."/>
            <person name="Sucgang R."/>
            <person name="Worley K."/>
            <person name="Schaap P."/>
        </authorList>
    </citation>
    <scope>NUCLEOTIDE SEQUENCE</scope>
    <source>
        <strain evidence="5">QSvi11</strain>
    </source>
</reference>
<dbReference type="Gene3D" id="3.40.50.620">
    <property type="entry name" value="HUPs"/>
    <property type="match status" value="1"/>
</dbReference>
<dbReference type="GO" id="GO:0032447">
    <property type="term" value="P:protein urmylation"/>
    <property type="evidence" value="ECO:0007669"/>
    <property type="project" value="UniProtKB-UniRule"/>
</dbReference>
<evidence type="ECO:0000256" key="4">
    <source>
        <dbReference type="SAM" id="MobiDB-lite"/>
    </source>
</evidence>
<evidence type="ECO:0000256" key="3">
    <source>
        <dbReference type="HAMAP-Rule" id="MF_03054"/>
    </source>
</evidence>
<accession>A0A8J4V2C6</accession>